<dbReference type="AlphaFoldDB" id="A0A5N6MKK5"/>
<evidence type="ECO:0000313" key="3">
    <source>
        <dbReference type="Proteomes" id="UP000326396"/>
    </source>
</evidence>
<accession>A0A5N6MKK5</accession>
<name>A0A5N6MKK5_9ASTR</name>
<evidence type="ECO:0000256" key="1">
    <source>
        <dbReference type="SAM" id="MobiDB-lite"/>
    </source>
</evidence>
<proteinExistence type="predicted"/>
<organism evidence="2 3">
    <name type="scientific">Mikania micrantha</name>
    <name type="common">bitter vine</name>
    <dbReference type="NCBI Taxonomy" id="192012"/>
    <lineage>
        <taxon>Eukaryota</taxon>
        <taxon>Viridiplantae</taxon>
        <taxon>Streptophyta</taxon>
        <taxon>Embryophyta</taxon>
        <taxon>Tracheophyta</taxon>
        <taxon>Spermatophyta</taxon>
        <taxon>Magnoliopsida</taxon>
        <taxon>eudicotyledons</taxon>
        <taxon>Gunneridae</taxon>
        <taxon>Pentapetalae</taxon>
        <taxon>asterids</taxon>
        <taxon>campanulids</taxon>
        <taxon>Asterales</taxon>
        <taxon>Asteraceae</taxon>
        <taxon>Asteroideae</taxon>
        <taxon>Heliantheae alliance</taxon>
        <taxon>Eupatorieae</taxon>
        <taxon>Mikania</taxon>
    </lineage>
</organism>
<dbReference type="PROSITE" id="PS00514">
    <property type="entry name" value="FIBRINOGEN_C_1"/>
    <property type="match status" value="1"/>
</dbReference>
<evidence type="ECO:0000313" key="2">
    <source>
        <dbReference type="EMBL" id="KAD3640097.1"/>
    </source>
</evidence>
<feature type="region of interest" description="Disordered" evidence="1">
    <location>
        <begin position="1"/>
        <end position="48"/>
    </location>
</feature>
<keyword evidence="3" id="KW-1185">Reference proteome</keyword>
<protein>
    <submittedName>
        <fullName evidence="2">Uncharacterized protein</fullName>
    </submittedName>
</protein>
<dbReference type="Proteomes" id="UP000326396">
    <property type="component" value="Linkage Group LG5"/>
</dbReference>
<dbReference type="InterPro" id="IPR020837">
    <property type="entry name" value="Fibrinogen_CS"/>
</dbReference>
<comment type="caution">
    <text evidence="2">The sequence shown here is derived from an EMBL/GenBank/DDBJ whole genome shotgun (WGS) entry which is preliminary data.</text>
</comment>
<dbReference type="EMBL" id="SZYD01000015">
    <property type="protein sequence ID" value="KAD3640097.1"/>
    <property type="molecule type" value="Genomic_DNA"/>
</dbReference>
<sequence length="643" mass="71111">MKPSTDKMNLDEPPDPKEYPLLEGGAGKRSSPRLAVNLKSKKQKEVVTTRSAKKDKAAFVDLNIHQFVEGKSIQQQETTMADAIERNSTAPSLGSDVRDGLKAVGNGLIRVTNEAIEDGDKWQISAEEELSIAHEIGQHAVPPVDMDMCLDGEEASVTDEEEELEAGMCSEYGNRTVLNHHGQYHVTGVRTGYERTAGMVVGVREQGNFMSVVWDGNKGSRVNLNMVRFWGMGWDRTGNHDNNFILSDVCSGKVGWEGSHMGDNGQGWAAYIGVAVNGSHLLVTMPSGAAYRGMTGLAGAHYRVNKWVVDCYVADLLMGNAQNFWWVRGCWFGFLNGDQRREDLYNFCFDWLWNTPWLIRLRPKVMGLGIPYDCMLRTCLVGWCDIIWLLLDQVGITNGVASRLGGLLPGLGGGFGIFTRALWDCAWLYTRLKHHVWLWGCNSHALGGPLLCAFMCFRGEDKCGMSAAPMTISGAAWMDHLVWLHKGGGLHRAGGPVAGVRGPCFWLVGAAPNSELTVGGGPAGYFATNFCEGQAGIGIGVEKMDIWHNFQSTTRDLWIYIRIFVLTYTLEVMYNVPTYSLHVTRNIVHPTTLEAYDLLVEQGLEDRAFYQERSDDKGPPLKVYSRKKNPVTATKVGPLNAIF</sequence>
<reference evidence="2 3" key="1">
    <citation type="submission" date="2019-05" db="EMBL/GenBank/DDBJ databases">
        <title>Mikania micrantha, genome provides insights into the molecular mechanism of rapid growth.</title>
        <authorList>
            <person name="Liu B."/>
        </authorList>
    </citation>
    <scope>NUCLEOTIDE SEQUENCE [LARGE SCALE GENOMIC DNA]</scope>
    <source>
        <strain evidence="2">NLD-2019</strain>
        <tissue evidence="2">Leaf</tissue>
    </source>
</reference>
<feature type="compositionally biased region" description="Basic and acidic residues" evidence="1">
    <location>
        <begin position="1"/>
        <end position="20"/>
    </location>
</feature>
<gene>
    <name evidence="2" type="ORF">E3N88_29320</name>
</gene>